<feature type="chain" id="PRO_5025534343" evidence="4">
    <location>
        <begin position="19"/>
        <end position="420"/>
    </location>
</feature>
<organism evidence="5 6">
    <name type="scientific">Neohortaea acidophila</name>
    <dbReference type="NCBI Taxonomy" id="245834"/>
    <lineage>
        <taxon>Eukaryota</taxon>
        <taxon>Fungi</taxon>
        <taxon>Dikarya</taxon>
        <taxon>Ascomycota</taxon>
        <taxon>Pezizomycotina</taxon>
        <taxon>Dothideomycetes</taxon>
        <taxon>Dothideomycetidae</taxon>
        <taxon>Mycosphaerellales</taxon>
        <taxon>Teratosphaeriaceae</taxon>
        <taxon>Neohortaea</taxon>
    </lineage>
</organism>
<dbReference type="GO" id="GO:0030246">
    <property type="term" value="F:carbohydrate binding"/>
    <property type="evidence" value="ECO:0007669"/>
    <property type="project" value="InterPro"/>
</dbReference>
<dbReference type="OrthoDB" id="274691at2759"/>
<accession>A0A6A6PMH7</accession>
<dbReference type="Gene3D" id="2.70.98.10">
    <property type="match status" value="1"/>
</dbReference>
<dbReference type="SUPFAM" id="SSF74650">
    <property type="entry name" value="Galactose mutarotase-like"/>
    <property type="match status" value="1"/>
</dbReference>
<dbReference type="PANTHER" id="PTHR10091">
    <property type="entry name" value="ALDOSE-1-EPIMERASE"/>
    <property type="match status" value="1"/>
</dbReference>
<comment type="similarity">
    <text evidence="1">Belongs to the aldose epimerase family.</text>
</comment>
<proteinExistence type="inferred from homology"/>
<reference evidence="5" key="1">
    <citation type="journal article" date="2020" name="Stud. Mycol.">
        <title>101 Dothideomycetes genomes: a test case for predicting lifestyles and emergence of pathogens.</title>
        <authorList>
            <person name="Haridas S."/>
            <person name="Albert R."/>
            <person name="Binder M."/>
            <person name="Bloem J."/>
            <person name="Labutti K."/>
            <person name="Salamov A."/>
            <person name="Andreopoulos B."/>
            <person name="Baker S."/>
            <person name="Barry K."/>
            <person name="Bills G."/>
            <person name="Bluhm B."/>
            <person name="Cannon C."/>
            <person name="Castanera R."/>
            <person name="Culley D."/>
            <person name="Daum C."/>
            <person name="Ezra D."/>
            <person name="Gonzalez J."/>
            <person name="Henrissat B."/>
            <person name="Kuo A."/>
            <person name="Liang C."/>
            <person name="Lipzen A."/>
            <person name="Lutzoni F."/>
            <person name="Magnuson J."/>
            <person name="Mondo S."/>
            <person name="Nolan M."/>
            <person name="Ohm R."/>
            <person name="Pangilinan J."/>
            <person name="Park H.-J."/>
            <person name="Ramirez L."/>
            <person name="Alfaro M."/>
            <person name="Sun H."/>
            <person name="Tritt A."/>
            <person name="Yoshinaga Y."/>
            <person name="Zwiers L.-H."/>
            <person name="Turgeon B."/>
            <person name="Goodwin S."/>
            <person name="Spatafora J."/>
            <person name="Crous P."/>
            <person name="Grigoriev I."/>
        </authorList>
    </citation>
    <scope>NUCLEOTIDE SEQUENCE</scope>
    <source>
        <strain evidence="5">CBS 113389</strain>
    </source>
</reference>
<evidence type="ECO:0000256" key="1">
    <source>
        <dbReference type="ARBA" id="ARBA00006206"/>
    </source>
</evidence>
<name>A0A6A6PMH7_9PEZI</name>
<evidence type="ECO:0000313" key="6">
    <source>
        <dbReference type="Proteomes" id="UP000799767"/>
    </source>
</evidence>
<dbReference type="RefSeq" id="XP_033587772.1">
    <property type="nucleotide sequence ID" value="XM_033731393.1"/>
</dbReference>
<dbReference type="EMBL" id="MU001638">
    <property type="protein sequence ID" value="KAF2481202.1"/>
    <property type="molecule type" value="Genomic_DNA"/>
</dbReference>
<keyword evidence="3" id="KW-0119">Carbohydrate metabolism</keyword>
<feature type="signal peptide" evidence="4">
    <location>
        <begin position="1"/>
        <end position="18"/>
    </location>
</feature>
<evidence type="ECO:0000313" key="5">
    <source>
        <dbReference type="EMBL" id="KAF2481202.1"/>
    </source>
</evidence>
<dbReference type="GeneID" id="54472395"/>
<dbReference type="InterPro" id="IPR011013">
    <property type="entry name" value="Gal_mutarotase_sf_dom"/>
</dbReference>
<dbReference type="Proteomes" id="UP000799767">
    <property type="component" value="Unassembled WGS sequence"/>
</dbReference>
<dbReference type="InterPro" id="IPR008183">
    <property type="entry name" value="Aldose_1/G6P_1-epimerase"/>
</dbReference>
<dbReference type="Pfam" id="PF01263">
    <property type="entry name" value="Aldose_epim"/>
    <property type="match status" value="1"/>
</dbReference>
<dbReference type="GO" id="GO:0033499">
    <property type="term" value="P:galactose catabolic process via UDP-galactose, Leloir pathway"/>
    <property type="evidence" value="ECO:0007669"/>
    <property type="project" value="TreeGrafter"/>
</dbReference>
<keyword evidence="6" id="KW-1185">Reference proteome</keyword>
<protein>
    <submittedName>
        <fullName evidence="5">Aldose 1-epimerase</fullName>
    </submittedName>
</protein>
<sequence length="420" mass="45889">MLSFIAPVLLAASALVSAQNYSGPGDYGQSPYPAFSGSQFTKYNLSADGIRASFIPYGARLTNLYVKDKNGAWQDIVVGYDTGIQYLHDSETNHTYFGAVVGRYANRIKNGTFTINGQTSHIPTNEHGGEDTLHGGFIGYDQRNWTIVSLTGNSITFSFYDAAYQGFPGDVMNLATYTLTDDASFISRLVSFAVNEPTPIMLANHIYWNLGAFVNEDTQYILNDTLYMPYADRYIDIDGIEVPTGGISVANGTALDFTTPGIAVGKNIANTVNGCGTGCTGIDNAFILDRPRYSALEDPGVEVLQMWSPTTGIQLSLETNQQGLQIYTCNGQNGTIPLKSDQQHLGNQTAYVQKYGCLVIETQDWIDGINQPEWGRQQWQIYTPTTEPAINYQKYTFSISDGPSGYTGGSSGPSNSTWRK</sequence>
<keyword evidence="4" id="KW-0732">Signal</keyword>
<dbReference type="AlphaFoldDB" id="A0A6A6PMH7"/>
<dbReference type="GO" id="GO:0004034">
    <property type="term" value="F:aldose 1-epimerase activity"/>
    <property type="evidence" value="ECO:0007669"/>
    <property type="project" value="TreeGrafter"/>
</dbReference>
<dbReference type="PANTHER" id="PTHR10091:SF6">
    <property type="entry name" value="1-EPIMERASE, PUTATIVE (AFU_ORTHOLOGUE AFUA_3G13240)-RELATED"/>
    <property type="match status" value="1"/>
</dbReference>
<evidence type="ECO:0000256" key="3">
    <source>
        <dbReference type="ARBA" id="ARBA00023277"/>
    </source>
</evidence>
<gene>
    <name evidence="5" type="ORF">BDY17DRAFT_254043</name>
</gene>
<dbReference type="GO" id="GO:0006006">
    <property type="term" value="P:glucose metabolic process"/>
    <property type="evidence" value="ECO:0007669"/>
    <property type="project" value="TreeGrafter"/>
</dbReference>
<evidence type="ECO:0000256" key="2">
    <source>
        <dbReference type="ARBA" id="ARBA00023235"/>
    </source>
</evidence>
<dbReference type="CDD" id="cd09019">
    <property type="entry name" value="galactose_mutarotase_like"/>
    <property type="match status" value="1"/>
</dbReference>
<dbReference type="InterPro" id="IPR047215">
    <property type="entry name" value="Galactose_mutarotase-like"/>
</dbReference>
<keyword evidence="2" id="KW-0413">Isomerase</keyword>
<evidence type="ECO:0000256" key="4">
    <source>
        <dbReference type="SAM" id="SignalP"/>
    </source>
</evidence>
<dbReference type="InterPro" id="IPR014718">
    <property type="entry name" value="GH-type_carb-bd"/>
</dbReference>